<gene>
    <name evidence="1" type="ORF">DPMN_190026</name>
</gene>
<evidence type="ECO:0000313" key="1">
    <source>
        <dbReference type="EMBL" id="KAH3755335.1"/>
    </source>
</evidence>
<evidence type="ECO:0000313" key="2">
    <source>
        <dbReference type="Proteomes" id="UP000828390"/>
    </source>
</evidence>
<reference evidence="1" key="1">
    <citation type="journal article" date="2019" name="bioRxiv">
        <title>The Genome of the Zebra Mussel, Dreissena polymorpha: A Resource for Invasive Species Research.</title>
        <authorList>
            <person name="McCartney M.A."/>
            <person name="Auch B."/>
            <person name="Kono T."/>
            <person name="Mallez S."/>
            <person name="Zhang Y."/>
            <person name="Obille A."/>
            <person name="Becker A."/>
            <person name="Abrahante J.E."/>
            <person name="Garbe J."/>
            <person name="Badalamenti J.P."/>
            <person name="Herman A."/>
            <person name="Mangelson H."/>
            <person name="Liachko I."/>
            <person name="Sullivan S."/>
            <person name="Sone E.D."/>
            <person name="Koren S."/>
            <person name="Silverstein K.A.T."/>
            <person name="Beckman K.B."/>
            <person name="Gohl D.M."/>
        </authorList>
    </citation>
    <scope>NUCLEOTIDE SEQUENCE</scope>
    <source>
        <strain evidence="1">Duluth1</strain>
        <tissue evidence="1">Whole animal</tissue>
    </source>
</reference>
<dbReference type="Proteomes" id="UP000828390">
    <property type="component" value="Unassembled WGS sequence"/>
</dbReference>
<proteinExistence type="predicted"/>
<accession>A0A9D4IBC9</accession>
<dbReference type="EMBL" id="JAIWYP010000010">
    <property type="protein sequence ID" value="KAH3755335.1"/>
    <property type="molecule type" value="Genomic_DNA"/>
</dbReference>
<organism evidence="1 2">
    <name type="scientific">Dreissena polymorpha</name>
    <name type="common">Zebra mussel</name>
    <name type="synonym">Mytilus polymorpha</name>
    <dbReference type="NCBI Taxonomy" id="45954"/>
    <lineage>
        <taxon>Eukaryota</taxon>
        <taxon>Metazoa</taxon>
        <taxon>Spiralia</taxon>
        <taxon>Lophotrochozoa</taxon>
        <taxon>Mollusca</taxon>
        <taxon>Bivalvia</taxon>
        <taxon>Autobranchia</taxon>
        <taxon>Heteroconchia</taxon>
        <taxon>Euheterodonta</taxon>
        <taxon>Imparidentia</taxon>
        <taxon>Neoheterodontei</taxon>
        <taxon>Myida</taxon>
        <taxon>Dreissenoidea</taxon>
        <taxon>Dreissenidae</taxon>
        <taxon>Dreissena</taxon>
    </lineage>
</organism>
<name>A0A9D4IBC9_DREPO</name>
<dbReference type="AlphaFoldDB" id="A0A9D4IBC9"/>
<sequence>MLCALCMVQILRPRGFNFLTHPDQLGKTFSKAVQTYAAFMLTSARVIDQSRS</sequence>
<reference evidence="1" key="2">
    <citation type="submission" date="2020-11" db="EMBL/GenBank/DDBJ databases">
        <authorList>
            <person name="McCartney M.A."/>
            <person name="Auch B."/>
            <person name="Kono T."/>
            <person name="Mallez S."/>
            <person name="Becker A."/>
            <person name="Gohl D.M."/>
            <person name="Silverstein K.A.T."/>
            <person name="Koren S."/>
            <person name="Bechman K.B."/>
            <person name="Herman A."/>
            <person name="Abrahante J.E."/>
            <person name="Garbe J."/>
        </authorList>
    </citation>
    <scope>NUCLEOTIDE SEQUENCE</scope>
    <source>
        <strain evidence="1">Duluth1</strain>
        <tissue evidence="1">Whole animal</tissue>
    </source>
</reference>
<keyword evidence="2" id="KW-1185">Reference proteome</keyword>
<protein>
    <submittedName>
        <fullName evidence="1">Uncharacterized protein</fullName>
    </submittedName>
</protein>
<comment type="caution">
    <text evidence="1">The sequence shown here is derived from an EMBL/GenBank/DDBJ whole genome shotgun (WGS) entry which is preliminary data.</text>
</comment>